<dbReference type="Pfam" id="PF00724">
    <property type="entry name" value="Oxidored_FMN"/>
    <property type="match status" value="1"/>
</dbReference>
<evidence type="ECO:0000313" key="8">
    <source>
        <dbReference type="Proteomes" id="UP001629246"/>
    </source>
</evidence>
<dbReference type="Proteomes" id="UP001629246">
    <property type="component" value="Unassembled WGS sequence"/>
</dbReference>
<dbReference type="InterPro" id="IPR044152">
    <property type="entry name" value="YqjM-like"/>
</dbReference>
<organism evidence="7 8">
    <name type="scientific">Herbaspirillum lusitanum</name>
    <dbReference type="NCBI Taxonomy" id="213312"/>
    <lineage>
        <taxon>Bacteria</taxon>
        <taxon>Pseudomonadati</taxon>
        <taxon>Pseudomonadota</taxon>
        <taxon>Betaproteobacteria</taxon>
        <taxon>Burkholderiales</taxon>
        <taxon>Oxalobacteraceae</taxon>
        <taxon>Herbaspirillum</taxon>
    </lineage>
</organism>
<dbReference type="InterPro" id="IPR001155">
    <property type="entry name" value="OxRdtase_FMN_N"/>
</dbReference>
<evidence type="ECO:0000256" key="3">
    <source>
        <dbReference type="ARBA" id="ARBA00022643"/>
    </source>
</evidence>
<keyword evidence="8" id="KW-1185">Reference proteome</keyword>
<evidence type="ECO:0000256" key="5">
    <source>
        <dbReference type="ARBA" id="ARBA00023002"/>
    </source>
</evidence>
<name>A0ABW9A6G2_9BURK</name>
<gene>
    <name evidence="7" type="ORF">PQR62_03170</name>
</gene>
<dbReference type="SUPFAM" id="SSF51395">
    <property type="entry name" value="FMN-linked oxidoreductases"/>
    <property type="match status" value="1"/>
</dbReference>
<dbReference type="Gene3D" id="3.20.20.70">
    <property type="entry name" value="Aldolase class I"/>
    <property type="match status" value="1"/>
</dbReference>
<comment type="cofactor">
    <cofactor evidence="1">
        <name>FMN</name>
        <dbReference type="ChEBI" id="CHEBI:58210"/>
    </cofactor>
</comment>
<dbReference type="RefSeq" id="WP_408154739.1">
    <property type="nucleotide sequence ID" value="NZ_JAQQFM010000002.1"/>
</dbReference>
<feature type="domain" description="NADH:flavin oxidoreductase/NADH oxidase N-terminal" evidence="6">
    <location>
        <begin position="4"/>
        <end position="341"/>
    </location>
</feature>
<keyword evidence="5" id="KW-0560">Oxidoreductase</keyword>
<comment type="caution">
    <text evidence="7">The sequence shown here is derived from an EMBL/GenBank/DDBJ whole genome shotgun (WGS) entry which is preliminary data.</text>
</comment>
<reference evidence="7 8" key="1">
    <citation type="journal article" date="2024" name="Chem. Sci.">
        <title>Discovery of megapolipeptins by genome mining of a Burkholderiales bacteria collection.</title>
        <authorList>
            <person name="Paulo B.S."/>
            <person name="Recchia M.J.J."/>
            <person name="Lee S."/>
            <person name="Fergusson C.H."/>
            <person name="Romanowski S.B."/>
            <person name="Hernandez A."/>
            <person name="Krull N."/>
            <person name="Liu D.Y."/>
            <person name="Cavanagh H."/>
            <person name="Bos A."/>
            <person name="Gray C.A."/>
            <person name="Murphy B.T."/>
            <person name="Linington R.G."/>
            <person name="Eustaquio A.S."/>
        </authorList>
    </citation>
    <scope>NUCLEOTIDE SEQUENCE [LARGE SCALE GENOMIC DNA]</scope>
    <source>
        <strain evidence="7 8">RL21-008-BIB-A</strain>
    </source>
</reference>
<evidence type="ECO:0000256" key="1">
    <source>
        <dbReference type="ARBA" id="ARBA00001917"/>
    </source>
</evidence>
<protein>
    <submittedName>
        <fullName evidence="7">NADH:flavin oxidoreductase/NADH oxidase</fullName>
    </submittedName>
</protein>
<evidence type="ECO:0000256" key="2">
    <source>
        <dbReference type="ARBA" id="ARBA00022630"/>
    </source>
</evidence>
<dbReference type="CDD" id="cd02932">
    <property type="entry name" value="OYE_YqiM_FMN"/>
    <property type="match status" value="1"/>
</dbReference>
<evidence type="ECO:0000313" key="7">
    <source>
        <dbReference type="EMBL" id="MFL9923252.1"/>
    </source>
</evidence>
<proteinExistence type="predicted"/>
<keyword evidence="2" id="KW-0285">Flavoprotein</keyword>
<keyword evidence="3" id="KW-0288">FMN</keyword>
<accession>A0ABW9A6G2</accession>
<dbReference type="EMBL" id="JAQQFM010000002">
    <property type="protein sequence ID" value="MFL9923252.1"/>
    <property type="molecule type" value="Genomic_DNA"/>
</dbReference>
<evidence type="ECO:0000259" key="6">
    <source>
        <dbReference type="Pfam" id="PF00724"/>
    </source>
</evidence>
<dbReference type="PANTHER" id="PTHR43303:SF4">
    <property type="entry name" value="NADPH DEHYDROGENASE C23G7.10C-RELATED"/>
    <property type="match status" value="1"/>
</dbReference>
<dbReference type="InterPro" id="IPR013785">
    <property type="entry name" value="Aldolase_TIM"/>
</dbReference>
<dbReference type="PANTHER" id="PTHR43303">
    <property type="entry name" value="NADPH DEHYDROGENASE C23G7.10C-RELATED"/>
    <property type="match status" value="1"/>
</dbReference>
<evidence type="ECO:0000256" key="4">
    <source>
        <dbReference type="ARBA" id="ARBA00022857"/>
    </source>
</evidence>
<keyword evidence="4" id="KW-0521">NADP</keyword>
<sequence length="372" mass="40026">MSSKLFSPLSLRGLTLPNRIVVSPMCQYSAKDGFVNDWHLVHLGSRAVGGAGLVIVEAAAVVAEGRITPHDVGIWKDEHIAALRRITRFIEQQGSFAGIQLAHAGRKASVHRPWDAVQGSITAAEGAWPTVGPSEVAFDSNFAAPQAMSIAQIKDVVQAFADAAQRAHKAGFKVIELHGAHGYLMHQFLSPFSNQRQDEYGGSAENRSRLLLEVVTAVRAVWPAELPLFVRLSATEWTEGGWSPDDTVAVSRKLRELGVDLIDASTGGNLPSAAIPTGPGYQTEFAARVRQEAGVATGTVGMITDAIQAEHVLRTGQADLVLLARELLRDPYWPLHAAAELRAEVAWPPQYLRAASSKTPARPEVDYGANAD</sequence>